<dbReference type="OrthoDB" id="1145241at2"/>
<proteinExistence type="predicted"/>
<evidence type="ECO:0000313" key="3">
    <source>
        <dbReference type="Proteomes" id="UP000236893"/>
    </source>
</evidence>
<evidence type="ECO:0000313" key="2">
    <source>
        <dbReference type="EMBL" id="POY38988.1"/>
    </source>
</evidence>
<name>A0A2S5A8S9_9SPHI</name>
<gene>
    <name evidence="2" type="ORF">C3K47_00360</name>
</gene>
<reference evidence="2 3" key="1">
    <citation type="submission" date="2018-01" db="EMBL/GenBank/DDBJ databases">
        <authorList>
            <person name="Gaut B.S."/>
            <person name="Morton B.R."/>
            <person name="Clegg M.T."/>
            <person name="Duvall M.R."/>
        </authorList>
    </citation>
    <scope>NUCLEOTIDE SEQUENCE [LARGE SCALE GENOMIC DNA]</scope>
    <source>
        <strain evidence="2 3">HR-AV</strain>
    </source>
</reference>
<keyword evidence="1" id="KW-0732">Signal</keyword>
<evidence type="ECO:0008006" key="4">
    <source>
        <dbReference type="Google" id="ProtNLM"/>
    </source>
</evidence>
<sequence length="203" mass="23113">MKTHLSSFFLAILFSACTGNWAYRTDVKVRDSISQKTAQQDFFSNDTVNVQKAHPLGDIRAFGQSILDGKVKPADNNETFACLDSLKSENENTREFFFEVYRVIAQKSDGALGEVVGGYTKAYLQSYPKECIDNFHQMSEQEQSLFIDNLAYEFYASVEDYHNDIDYYFNGLIHTCNQCSANDKKTLENIMVSVKKAVRVLNN</sequence>
<keyword evidence="3" id="KW-1185">Reference proteome</keyword>
<dbReference type="Proteomes" id="UP000236893">
    <property type="component" value="Unassembled WGS sequence"/>
</dbReference>
<dbReference type="AlphaFoldDB" id="A0A2S5A8S9"/>
<dbReference type="PROSITE" id="PS51257">
    <property type="entry name" value="PROKAR_LIPOPROTEIN"/>
    <property type="match status" value="1"/>
</dbReference>
<feature type="chain" id="PRO_5015436210" description="Lipoprotein" evidence="1">
    <location>
        <begin position="23"/>
        <end position="203"/>
    </location>
</feature>
<dbReference type="RefSeq" id="WP_103787090.1">
    <property type="nucleotide sequence ID" value="NZ_PQVF01000001.1"/>
</dbReference>
<accession>A0A2S5A8S9</accession>
<dbReference type="EMBL" id="PQVF01000001">
    <property type="protein sequence ID" value="POY38988.1"/>
    <property type="molecule type" value="Genomic_DNA"/>
</dbReference>
<organism evidence="2 3">
    <name type="scientific">Solitalea longa</name>
    <dbReference type="NCBI Taxonomy" id="2079460"/>
    <lineage>
        <taxon>Bacteria</taxon>
        <taxon>Pseudomonadati</taxon>
        <taxon>Bacteroidota</taxon>
        <taxon>Sphingobacteriia</taxon>
        <taxon>Sphingobacteriales</taxon>
        <taxon>Sphingobacteriaceae</taxon>
        <taxon>Solitalea</taxon>
    </lineage>
</organism>
<feature type="signal peptide" evidence="1">
    <location>
        <begin position="1"/>
        <end position="22"/>
    </location>
</feature>
<evidence type="ECO:0000256" key="1">
    <source>
        <dbReference type="SAM" id="SignalP"/>
    </source>
</evidence>
<comment type="caution">
    <text evidence="2">The sequence shown here is derived from an EMBL/GenBank/DDBJ whole genome shotgun (WGS) entry which is preliminary data.</text>
</comment>
<protein>
    <recommendedName>
        <fullName evidence="4">Lipoprotein</fullName>
    </recommendedName>
</protein>